<evidence type="ECO:0000256" key="1">
    <source>
        <dbReference type="SAM" id="MobiDB-lite"/>
    </source>
</evidence>
<sequence>MFIPILFLTLTLASADLMIPRGVEQPPRVDRRGTSRVERPKLPPTDLETPNIPEDPEFVEMPEVNLNPGETVRVNADQTQSTTPLELKLEEKSPPGRVGSKCIDCAISNLPEAMFSVKVPKLNINFEVSEFPSSRLIFATLADRVKSIPFVRSLGYPSDSQRMQLRALGDVEVLISIPKFGWKQILKLSDVVSGFDLPKIPSITPKVESCVGDCLSI</sequence>
<evidence type="ECO:0000313" key="2">
    <source>
        <dbReference type="EMBL" id="AGN29709.1"/>
    </source>
</evidence>
<name>S4UZ70_9BROM</name>
<feature type="region of interest" description="Disordered" evidence="1">
    <location>
        <begin position="24"/>
        <end position="55"/>
    </location>
</feature>
<dbReference type="EMBL" id="JX463335">
    <property type="protein sequence ID" value="AGN29709.1"/>
    <property type="molecule type" value="Genomic_RNA"/>
</dbReference>
<accession>S4UZ70</accession>
<proteinExistence type="predicted"/>
<feature type="compositionally biased region" description="Basic and acidic residues" evidence="1">
    <location>
        <begin position="27"/>
        <end position="41"/>
    </location>
</feature>
<reference evidence="2" key="1">
    <citation type="journal article" date="2013" name="Arch. Virol.">
        <title>Genetic diversity of subgroup 1 ilarviruses from eastern Australia.</title>
        <authorList>
            <person name="Sharman M."/>
            <person name="Thomas J.E."/>
        </authorList>
    </citation>
    <scope>NUCLEOTIDE SEQUENCE</scope>
    <source>
        <strain evidence="2">1973</strain>
    </source>
</reference>
<protein>
    <submittedName>
        <fullName evidence="2">2b protein</fullName>
    </submittedName>
</protein>
<organism evidence="2">
    <name type="scientific">Tobacco streak virus</name>
    <dbReference type="NCBI Taxonomy" id="12317"/>
    <lineage>
        <taxon>Viruses</taxon>
        <taxon>Riboviria</taxon>
        <taxon>Orthornavirae</taxon>
        <taxon>Kitrinoviricota</taxon>
        <taxon>Alsuviricetes</taxon>
        <taxon>Martellivirales</taxon>
        <taxon>Bromoviridae</taxon>
        <taxon>Ilarvirus</taxon>
        <taxon>Ilarvirus TSV</taxon>
    </lineage>
</organism>